<feature type="region of interest" description="Disordered" evidence="1">
    <location>
        <begin position="212"/>
        <end position="266"/>
    </location>
</feature>
<feature type="compositionally biased region" description="Basic residues" evidence="1">
    <location>
        <begin position="52"/>
        <end position="68"/>
    </location>
</feature>
<feature type="region of interest" description="Disordered" evidence="1">
    <location>
        <begin position="293"/>
        <end position="366"/>
    </location>
</feature>
<feature type="compositionally biased region" description="Basic residues" evidence="1">
    <location>
        <begin position="18"/>
        <end position="36"/>
    </location>
</feature>
<proteinExistence type="predicted"/>
<reference evidence="2" key="1">
    <citation type="submission" date="2022-11" db="EMBL/GenBank/DDBJ databases">
        <authorList>
            <person name="Kikuchi T."/>
        </authorList>
    </citation>
    <scope>NUCLEOTIDE SEQUENCE</scope>
    <source>
        <strain evidence="2">PS1010</strain>
    </source>
</reference>
<evidence type="ECO:0000313" key="2">
    <source>
        <dbReference type="EMBL" id="CAI5454836.1"/>
    </source>
</evidence>
<comment type="caution">
    <text evidence="2">The sequence shown here is derived from an EMBL/GenBank/DDBJ whole genome shotgun (WGS) entry which is preliminary data.</text>
</comment>
<dbReference type="Proteomes" id="UP001152747">
    <property type="component" value="Unassembled WGS sequence"/>
</dbReference>
<feature type="compositionally biased region" description="Low complexity" evidence="1">
    <location>
        <begin position="224"/>
        <end position="249"/>
    </location>
</feature>
<evidence type="ECO:0000313" key="3">
    <source>
        <dbReference type="Proteomes" id="UP001152747"/>
    </source>
</evidence>
<accession>A0A9P1IYS3</accession>
<gene>
    <name evidence="2" type="ORF">CAMP_LOCUS17473</name>
</gene>
<evidence type="ECO:0000256" key="1">
    <source>
        <dbReference type="SAM" id="MobiDB-lite"/>
    </source>
</evidence>
<keyword evidence="3" id="KW-1185">Reference proteome</keyword>
<protein>
    <submittedName>
        <fullName evidence="2">Uncharacterized protein</fullName>
    </submittedName>
</protein>
<name>A0A9P1IYS3_9PELO</name>
<organism evidence="2 3">
    <name type="scientific">Caenorhabditis angaria</name>
    <dbReference type="NCBI Taxonomy" id="860376"/>
    <lineage>
        <taxon>Eukaryota</taxon>
        <taxon>Metazoa</taxon>
        <taxon>Ecdysozoa</taxon>
        <taxon>Nematoda</taxon>
        <taxon>Chromadorea</taxon>
        <taxon>Rhabditida</taxon>
        <taxon>Rhabditina</taxon>
        <taxon>Rhabditomorpha</taxon>
        <taxon>Rhabditoidea</taxon>
        <taxon>Rhabditidae</taxon>
        <taxon>Peloderinae</taxon>
        <taxon>Caenorhabditis</taxon>
    </lineage>
</organism>
<dbReference type="AlphaFoldDB" id="A0A9P1IYS3"/>
<feature type="compositionally biased region" description="Basic and acidic residues" evidence="1">
    <location>
        <begin position="297"/>
        <end position="327"/>
    </location>
</feature>
<sequence>MPKSIRRGTGKKSGNPTKSKKGGKSKRAGGNKKSTRVLKSGPVRVFSQRTKTGSKRTSKKAGKRRAKKTVVAAAAAPAPAPAQVSPEHPDRVQNVQGNVANSRDGENGTGYDPRVEMGKRIRATNLLARNSPRIPFLLNPTQSGSEEEDVAEDLGNLRLVGAEEGNAGNRGNIGAGVIELNENSEVGAERNEGNGANPGAQVANVVERNEENGAEQGVPVGNVVARNEGNGAEGGAQVEAENVETAETGGETDGEEVVAENGKTKKKKKDFGLVKTRSGTKLAHGKTYYWKKISPAKPEEKTKNREVKGLADFDNNWRGDGYGKKYEDDEAPKTGQCDEESAASSGAPSPVVQEMNIDLEEEERRN</sequence>
<dbReference type="EMBL" id="CANHGI010000006">
    <property type="protein sequence ID" value="CAI5454836.1"/>
    <property type="molecule type" value="Genomic_DNA"/>
</dbReference>
<feature type="region of interest" description="Disordered" evidence="1">
    <location>
        <begin position="1"/>
        <end position="117"/>
    </location>
</feature>
<feature type="compositionally biased region" description="Basic residues" evidence="1">
    <location>
        <begin position="1"/>
        <end position="10"/>
    </location>
</feature>
<feature type="compositionally biased region" description="Acidic residues" evidence="1">
    <location>
        <begin position="357"/>
        <end position="366"/>
    </location>
</feature>
<feature type="compositionally biased region" description="Low complexity" evidence="1">
    <location>
        <begin position="69"/>
        <end position="86"/>
    </location>
</feature>